<evidence type="ECO:0000256" key="3">
    <source>
        <dbReference type="ARBA" id="ARBA00022741"/>
    </source>
</evidence>
<reference evidence="16" key="1">
    <citation type="submission" date="2025-08" db="UniProtKB">
        <authorList>
            <consortium name="Ensembl"/>
        </authorList>
    </citation>
    <scope>IDENTIFICATION</scope>
</reference>
<comment type="catalytic activity">
    <reaction evidence="8">
        <text>a long-chain fatty acid + ATP + CoA = a long-chain fatty acyl-CoA + AMP + diphosphate</text>
        <dbReference type="Rhea" id="RHEA:15421"/>
        <dbReference type="ChEBI" id="CHEBI:30616"/>
        <dbReference type="ChEBI" id="CHEBI:33019"/>
        <dbReference type="ChEBI" id="CHEBI:57287"/>
        <dbReference type="ChEBI" id="CHEBI:57560"/>
        <dbReference type="ChEBI" id="CHEBI:83139"/>
        <dbReference type="ChEBI" id="CHEBI:456215"/>
        <dbReference type="EC" id="6.2.1.3"/>
    </reaction>
    <physiologicalReaction direction="left-to-right" evidence="8">
        <dbReference type="Rhea" id="RHEA:15422"/>
    </physiologicalReaction>
</comment>
<name>A0A8C3G360_CYCLU</name>
<evidence type="ECO:0000256" key="9">
    <source>
        <dbReference type="ARBA" id="ARBA00024495"/>
    </source>
</evidence>
<comment type="catalytic activity">
    <reaction evidence="13">
        <text>hexadecanoate + ATP + CoA = hexadecanoyl-CoA + AMP + diphosphate</text>
        <dbReference type="Rhea" id="RHEA:30751"/>
        <dbReference type="ChEBI" id="CHEBI:7896"/>
        <dbReference type="ChEBI" id="CHEBI:30616"/>
        <dbReference type="ChEBI" id="CHEBI:33019"/>
        <dbReference type="ChEBI" id="CHEBI:57287"/>
        <dbReference type="ChEBI" id="CHEBI:57379"/>
        <dbReference type="ChEBI" id="CHEBI:456215"/>
    </reaction>
    <physiologicalReaction direction="left-to-right" evidence="13">
        <dbReference type="Rhea" id="RHEA:30752"/>
    </physiologicalReaction>
</comment>
<comment type="catalytic activity">
    <reaction evidence="9">
        <text>12-hydroxy-(5Z,8Z,10E,14Z)-eicosatetraenoate + ATP + CoA = 12-hydroxy-(5Z,8Z,10E,14Z)-eicosatetraenoyl-CoA + AMP + diphosphate</text>
        <dbReference type="Rhea" id="RHEA:52112"/>
        <dbReference type="ChEBI" id="CHEBI:30616"/>
        <dbReference type="ChEBI" id="CHEBI:33019"/>
        <dbReference type="ChEBI" id="CHEBI:57287"/>
        <dbReference type="ChEBI" id="CHEBI:90718"/>
        <dbReference type="ChEBI" id="CHEBI:136408"/>
        <dbReference type="ChEBI" id="CHEBI:456215"/>
    </reaction>
    <physiologicalReaction direction="left-to-right" evidence="9">
        <dbReference type="Rhea" id="RHEA:52113"/>
    </physiologicalReaction>
</comment>
<feature type="domain" description="AMP-dependent synthetase/ligase" evidence="15">
    <location>
        <begin position="125"/>
        <end position="472"/>
    </location>
</feature>
<reference evidence="16" key="2">
    <citation type="submission" date="2025-09" db="UniProtKB">
        <authorList>
            <consortium name="Ensembl"/>
        </authorList>
    </citation>
    <scope>IDENTIFICATION</scope>
</reference>
<dbReference type="SUPFAM" id="SSF56801">
    <property type="entry name" value="Acetyl-CoA synthetase-like"/>
    <property type="match status" value="1"/>
</dbReference>
<comment type="function">
    <text evidence="14">Catalyzes the conversion of long-chain fatty acids to their active form acyl-CoAs for both synthesis of cellular lipids, and degradation via beta-oxidation.</text>
</comment>
<evidence type="ECO:0000256" key="6">
    <source>
        <dbReference type="ARBA" id="ARBA00023098"/>
    </source>
</evidence>
<keyword evidence="6 14" id="KW-0443">Lipid metabolism</keyword>
<dbReference type="GO" id="GO:0005783">
    <property type="term" value="C:endoplasmic reticulum"/>
    <property type="evidence" value="ECO:0007669"/>
    <property type="project" value="TreeGrafter"/>
</dbReference>
<evidence type="ECO:0000256" key="1">
    <source>
        <dbReference type="ARBA" id="ARBA00006432"/>
    </source>
</evidence>
<comment type="catalytic activity">
    <reaction evidence="11">
        <text>(5Z,8Z,11Z,14Z)-eicosatetraenoate + ATP + CoA = (5Z,8Z,11Z,14Z)-eicosatetraenoyl-CoA + AMP + diphosphate</text>
        <dbReference type="Rhea" id="RHEA:19713"/>
        <dbReference type="ChEBI" id="CHEBI:30616"/>
        <dbReference type="ChEBI" id="CHEBI:32395"/>
        <dbReference type="ChEBI" id="CHEBI:33019"/>
        <dbReference type="ChEBI" id="CHEBI:57287"/>
        <dbReference type="ChEBI" id="CHEBI:57368"/>
        <dbReference type="ChEBI" id="CHEBI:456215"/>
        <dbReference type="EC" id="6.2.1.15"/>
    </reaction>
    <physiologicalReaction direction="left-to-right" evidence="11">
        <dbReference type="Rhea" id="RHEA:19714"/>
    </physiologicalReaction>
</comment>
<dbReference type="GO" id="GO:0005524">
    <property type="term" value="F:ATP binding"/>
    <property type="evidence" value="ECO:0007669"/>
    <property type="project" value="UniProtKB-KW"/>
</dbReference>
<evidence type="ECO:0000256" key="8">
    <source>
        <dbReference type="ARBA" id="ARBA00024484"/>
    </source>
</evidence>
<dbReference type="PROSITE" id="PS00455">
    <property type="entry name" value="AMP_BINDING"/>
    <property type="match status" value="1"/>
</dbReference>
<evidence type="ECO:0000256" key="10">
    <source>
        <dbReference type="ARBA" id="ARBA00024532"/>
    </source>
</evidence>
<dbReference type="Pfam" id="PF00501">
    <property type="entry name" value="AMP-binding"/>
    <property type="match status" value="1"/>
</dbReference>
<sequence>MLSQDFLQKLKLPDLDNVSQYIRNVSTPVLVSVGAVAAATTYYLATRPKALPPVCDLCMQSVEVPGGELARRSVLLNGEAHMSHFYNDARTMYECFLRGVRVSNNGPCLGSRKPKQPYEWISYREWTISELACYTYSLVSVPLYDTLGTEAISYIIDKASISTIVCDVEDKANLVLDCVRHRTHSVKNIVLMETPSVDLVHRGQRAGIHILSLQEMEPPQPEDMALICFTSGTTGNPKGAMLTHRNVVSNCSAFIRMTEVSTTSDDVMLSFLPLAHMFERVVEGVMLVHGARIGFFQGDIRLLSDDLNTLKPTVFPVVPRLLNRMYDKIFGQANSSLKRWLLGFAYRRKEAEMRRGIVRRDSIWDQLIFRKVQASLGGRVRLMLTGAAPISPTVLTFLRAAIGCQFYEGYGQTECTAGCTMTMPGEWNAGHVGAPLPCNSIKLVDVPEMKYLAVNGEGEVCVKGPNVFQGYLKDTEKTAEAIDADGWLHTGDIGKWLPNGTLRIVDRKKHIFKLAQGEYIAPEKIENMYIRSDAVAQVFVHGDSLQACLVAVVVPDPDFLSSWAKRTLGLEGSYRELCGRAEVKAAILEDMVRLGKEGGLKSFEQVRSIYIQTQLFSIENGLLTPTLKAKRNEMRQYFKAQIDELYAGIKM</sequence>
<evidence type="ECO:0000256" key="11">
    <source>
        <dbReference type="ARBA" id="ARBA00024548"/>
    </source>
</evidence>
<comment type="catalytic activity">
    <reaction evidence="12">
        <text>(E)-hexadec-2-enoate + ATP + CoA = (2E)-hexadecenoyl-CoA + AMP + diphosphate</text>
        <dbReference type="Rhea" id="RHEA:36139"/>
        <dbReference type="ChEBI" id="CHEBI:30616"/>
        <dbReference type="ChEBI" id="CHEBI:33019"/>
        <dbReference type="ChEBI" id="CHEBI:57287"/>
        <dbReference type="ChEBI" id="CHEBI:61526"/>
        <dbReference type="ChEBI" id="CHEBI:72745"/>
        <dbReference type="ChEBI" id="CHEBI:456215"/>
    </reaction>
    <physiologicalReaction direction="left-to-right" evidence="12">
        <dbReference type="Rhea" id="RHEA:36140"/>
    </physiologicalReaction>
</comment>
<evidence type="ECO:0000313" key="16">
    <source>
        <dbReference type="Ensembl" id="ENSCLMP00005031055.1"/>
    </source>
</evidence>
<evidence type="ECO:0000256" key="13">
    <source>
        <dbReference type="ARBA" id="ARBA00049139"/>
    </source>
</evidence>
<comment type="catalytic activity">
    <reaction evidence="10">
        <text>15-hydroxy-(5Z,8Z,11Z,13E)-eicosatetraenoate + ATP + CoA = 15-hydroxy-(5Z,8Z,11Z,13E)-eicosatetraenoyl-CoA + AMP + diphosphate</text>
        <dbReference type="Rhea" id="RHEA:52116"/>
        <dbReference type="ChEBI" id="CHEBI:30616"/>
        <dbReference type="ChEBI" id="CHEBI:33019"/>
        <dbReference type="ChEBI" id="CHEBI:57287"/>
        <dbReference type="ChEBI" id="CHEBI:78832"/>
        <dbReference type="ChEBI" id="CHEBI:136409"/>
        <dbReference type="ChEBI" id="CHEBI:456215"/>
    </reaction>
    <physiologicalReaction direction="left-to-right" evidence="10">
        <dbReference type="Rhea" id="RHEA:52117"/>
    </physiologicalReaction>
</comment>
<accession>A0A8C3G360</accession>
<dbReference type="AlphaFoldDB" id="A0A8C3G360"/>
<dbReference type="Gene3D" id="3.40.50.12780">
    <property type="entry name" value="N-terminal domain of ligase-like"/>
    <property type="match status" value="1"/>
</dbReference>
<dbReference type="CDD" id="cd05927">
    <property type="entry name" value="LC-FACS_euk"/>
    <property type="match status" value="1"/>
</dbReference>
<keyword evidence="4 14" id="KW-0276">Fatty acid metabolism</keyword>
<gene>
    <name evidence="16" type="primary">LOC117737215</name>
</gene>
<evidence type="ECO:0000256" key="14">
    <source>
        <dbReference type="RuleBase" id="RU369030"/>
    </source>
</evidence>
<dbReference type="PANTHER" id="PTHR43272">
    <property type="entry name" value="LONG-CHAIN-FATTY-ACID--COA LIGASE"/>
    <property type="match status" value="1"/>
</dbReference>
<organism evidence="16 17">
    <name type="scientific">Cyclopterus lumpus</name>
    <name type="common">Lumpsucker</name>
    <dbReference type="NCBI Taxonomy" id="8103"/>
    <lineage>
        <taxon>Eukaryota</taxon>
        <taxon>Metazoa</taxon>
        <taxon>Chordata</taxon>
        <taxon>Craniata</taxon>
        <taxon>Vertebrata</taxon>
        <taxon>Euteleostomi</taxon>
        <taxon>Actinopterygii</taxon>
        <taxon>Neopterygii</taxon>
        <taxon>Teleostei</taxon>
        <taxon>Neoteleostei</taxon>
        <taxon>Acanthomorphata</taxon>
        <taxon>Eupercaria</taxon>
        <taxon>Perciformes</taxon>
        <taxon>Cottioidei</taxon>
        <taxon>Cottales</taxon>
        <taxon>Cyclopteridae</taxon>
        <taxon>Cyclopterus</taxon>
    </lineage>
</organism>
<protein>
    <recommendedName>
        <fullName evidence="14">Long-chain-fatty-acid--CoA ligase</fullName>
        <ecNumber evidence="14">6.2.1.3</ecNumber>
    </recommendedName>
</protein>
<evidence type="ECO:0000259" key="15">
    <source>
        <dbReference type="Pfam" id="PF00501"/>
    </source>
</evidence>
<dbReference type="PANTHER" id="PTHR43272:SF28">
    <property type="entry name" value="LONG-CHAIN-FATTY-ACID--COA LIGASE 1"/>
    <property type="match status" value="1"/>
</dbReference>
<dbReference type="InterPro" id="IPR000873">
    <property type="entry name" value="AMP-dep_synth/lig_dom"/>
</dbReference>
<evidence type="ECO:0000313" key="17">
    <source>
        <dbReference type="Proteomes" id="UP000694565"/>
    </source>
</evidence>
<dbReference type="EC" id="6.2.1.3" evidence="14"/>
<evidence type="ECO:0000256" key="5">
    <source>
        <dbReference type="ARBA" id="ARBA00022840"/>
    </source>
</evidence>
<comment type="similarity">
    <text evidence="1 14">Belongs to the ATP-dependent AMP-binding enzyme family.</text>
</comment>
<dbReference type="InterPro" id="IPR042099">
    <property type="entry name" value="ANL_N_sf"/>
</dbReference>
<evidence type="ECO:0000256" key="2">
    <source>
        <dbReference type="ARBA" id="ARBA00022598"/>
    </source>
</evidence>
<evidence type="ECO:0000256" key="7">
    <source>
        <dbReference type="ARBA" id="ARBA00024469"/>
    </source>
</evidence>
<keyword evidence="2 14" id="KW-0436">Ligase</keyword>
<evidence type="ECO:0000256" key="4">
    <source>
        <dbReference type="ARBA" id="ARBA00022832"/>
    </source>
</evidence>
<proteinExistence type="inferred from homology"/>
<keyword evidence="5 14" id="KW-0067">ATP-binding</keyword>
<dbReference type="InterPro" id="IPR045311">
    <property type="entry name" value="LC-FACS_euk"/>
</dbReference>
<keyword evidence="3 14" id="KW-0547">Nucleotide-binding</keyword>
<dbReference type="GO" id="GO:0047676">
    <property type="term" value="F:arachidonate-CoA ligase activity"/>
    <property type="evidence" value="ECO:0007669"/>
    <property type="project" value="UniProtKB-EC"/>
</dbReference>
<dbReference type="Ensembl" id="ENSCLMT00005032408.1">
    <property type="protein sequence ID" value="ENSCLMP00005031055.1"/>
    <property type="gene ID" value="ENSCLMG00005009025.1"/>
</dbReference>
<comment type="catalytic activity">
    <reaction evidence="7">
        <text>5-hydroxy-(6E,8Z,11Z,14Z)-eicosatetraenoate + ATP + CoA = 5-hydroxy-(6E,8Z,11Z,14Z)-eicosatetraenoyl-CoA + AMP + diphosphate</text>
        <dbReference type="Rhea" id="RHEA:52108"/>
        <dbReference type="ChEBI" id="CHEBI:30616"/>
        <dbReference type="ChEBI" id="CHEBI:33019"/>
        <dbReference type="ChEBI" id="CHEBI:57287"/>
        <dbReference type="ChEBI" id="CHEBI:65341"/>
        <dbReference type="ChEBI" id="CHEBI:136407"/>
        <dbReference type="ChEBI" id="CHEBI:456215"/>
    </reaction>
    <physiologicalReaction direction="left-to-right" evidence="7">
        <dbReference type="Rhea" id="RHEA:52109"/>
    </physiologicalReaction>
</comment>
<dbReference type="InterPro" id="IPR020845">
    <property type="entry name" value="AMP-binding_CS"/>
</dbReference>
<evidence type="ECO:0000256" key="12">
    <source>
        <dbReference type="ARBA" id="ARBA00024565"/>
    </source>
</evidence>
<dbReference type="GeneTree" id="ENSGT00940000154508"/>
<dbReference type="GO" id="GO:0016020">
    <property type="term" value="C:membrane"/>
    <property type="evidence" value="ECO:0007669"/>
    <property type="project" value="TreeGrafter"/>
</dbReference>
<dbReference type="Proteomes" id="UP000694565">
    <property type="component" value="Unplaced"/>
</dbReference>
<keyword evidence="17" id="KW-1185">Reference proteome</keyword>